<evidence type="ECO:0000313" key="1">
    <source>
        <dbReference type="EMBL" id="JAE15181.1"/>
    </source>
</evidence>
<dbReference type="EMBL" id="GBRH01182715">
    <property type="protein sequence ID" value="JAE15181.1"/>
    <property type="molecule type" value="Transcribed_RNA"/>
</dbReference>
<proteinExistence type="predicted"/>
<reference evidence="1" key="1">
    <citation type="submission" date="2014-09" db="EMBL/GenBank/DDBJ databases">
        <authorList>
            <person name="Magalhaes I.L.F."/>
            <person name="Oliveira U."/>
            <person name="Santos F.R."/>
            <person name="Vidigal T.H.D.A."/>
            <person name="Brescovit A.D."/>
            <person name="Santos A.J."/>
        </authorList>
    </citation>
    <scope>NUCLEOTIDE SEQUENCE</scope>
    <source>
        <tissue evidence="1">Shoot tissue taken approximately 20 cm above the soil surface</tissue>
    </source>
</reference>
<reference evidence="1" key="2">
    <citation type="journal article" date="2015" name="Data Brief">
        <title>Shoot transcriptome of the giant reed, Arundo donax.</title>
        <authorList>
            <person name="Barrero R.A."/>
            <person name="Guerrero F.D."/>
            <person name="Moolhuijzen P."/>
            <person name="Goolsby J.A."/>
            <person name="Tidwell J."/>
            <person name="Bellgard S.E."/>
            <person name="Bellgard M.I."/>
        </authorList>
    </citation>
    <scope>NUCLEOTIDE SEQUENCE</scope>
    <source>
        <tissue evidence="1">Shoot tissue taken approximately 20 cm above the soil surface</tissue>
    </source>
</reference>
<accession>A0A0A9FY02</accession>
<protein>
    <submittedName>
        <fullName evidence="1">Uncharacterized protein</fullName>
    </submittedName>
</protein>
<sequence>MSLEKEEEMKSVDPEPNKNADLATFFHIIKSTTISRRYSQSFCLSLLVP</sequence>
<name>A0A0A9FY02_ARUDO</name>
<organism evidence="1">
    <name type="scientific">Arundo donax</name>
    <name type="common">Giant reed</name>
    <name type="synonym">Donax arundinaceus</name>
    <dbReference type="NCBI Taxonomy" id="35708"/>
    <lineage>
        <taxon>Eukaryota</taxon>
        <taxon>Viridiplantae</taxon>
        <taxon>Streptophyta</taxon>
        <taxon>Embryophyta</taxon>
        <taxon>Tracheophyta</taxon>
        <taxon>Spermatophyta</taxon>
        <taxon>Magnoliopsida</taxon>
        <taxon>Liliopsida</taxon>
        <taxon>Poales</taxon>
        <taxon>Poaceae</taxon>
        <taxon>PACMAD clade</taxon>
        <taxon>Arundinoideae</taxon>
        <taxon>Arundineae</taxon>
        <taxon>Arundo</taxon>
    </lineage>
</organism>
<dbReference type="AlphaFoldDB" id="A0A0A9FY02"/>